<dbReference type="PANTHER" id="PTHR43124">
    <property type="entry name" value="PURINE EFFLUX PUMP PBUE"/>
    <property type="match status" value="1"/>
</dbReference>
<name>A0A1M7IV48_9RHOB</name>
<dbReference type="CDD" id="cd17324">
    <property type="entry name" value="MFS_NepI_like"/>
    <property type="match status" value="1"/>
</dbReference>
<gene>
    <name evidence="9" type="ORF">SAMN05444389_109132</name>
</gene>
<feature type="domain" description="Major facilitator superfamily (MFS) profile" evidence="8">
    <location>
        <begin position="58"/>
        <end position="434"/>
    </location>
</feature>
<keyword evidence="3 7" id="KW-0812">Transmembrane</keyword>
<feature type="region of interest" description="Disordered" evidence="6">
    <location>
        <begin position="1"/>
        <end position="48"/>
    </location>
</feature>
<feature type="transmembrane region" description="Helical" evidence="7">
    <location>
        <begin position="92"/>
        <end position="112"/>
    </location>
</feature>
<organism evidence="9 10">
    <name type="scientific">Paracoccus solventivorans</name>
    <dbReference type="NCBI Taxonomy" id="53463"/>
    <lineage>
        <taxon>Bacteria</taxon>
        <taxon>Pseudomonadati</taxon>
        <taxon>Pseudomonadota</taxon>
        <taxon>Alphaproteobacteria</taxon>
        <taxon>Rhodobacterales</taxon>
        <taxon>Paracoccaceae</taxon>
        <taxon>Paracoccus</taxon>
    </lineage>
</organism>
<feature type="transmembrane region" description="Helical" evidence="7">
    <location>
        <begin position="381"/>
        <end position="404"/>
    </location>
</feature>
<dbReference type="EMBL" id="FRCK01000009">
    <property type="protein sequence ID" value="SHM44559.1"/>
    <property type="molecule type" value="Genomic_DNA"/>
</dbReference>
<dbReference type="InterPro" id="IPR036259">
    <property type="entry name" value="MFS_trans_sf"/>
</dbReference>
<dbReference type="RefSeq" id="WP_073067827.1">
    <property type="nucleotide sequence ID" value="NZ_FRCK01000009.1"/>
</dbReference>
<evidence type="ECO:0000256" key="5">
    <source>
        <dbReference type="ARBA" id="ARBA00023136"/>
    </source>
</evidence>
<dbReference type="InterPro" id="IPR011701">
    <property type="entry name" value="MFS"/>
</dbReference>
<evidence type="ECO:0000256" key="7">
    <source>
        <dbReference type="SAM" id="Phobius"/>
    </source>
</evidence>
<evidence type="ECO:0000313" key="9">
    <source>
        <dbReference type="EMBL" id="SHM44559.1"/>
    </source>
</evidence>
<dbReference type="STRING" id="53463.SAMN05444389_109132"/>
<evidence type="ECO:0000256" key="4">
    <source>
        <dbReference type="ARBA" id="ARBA00022989"/>
    </source>
</evidence>
<feature type="transmembrane region" description="Helical" evidence="7">
    <location>
        <begin position="288"/>
        <end position="308"/>
    </location>
</feature>
<sequence length="440" mass="44382">MDDPVNPQDAHAGAPAGALRVSQSGAAPNPRPASGQAGSVAGAAGPGRDEPVPASPLALVLLATGNFVVGTSGFIVVSILPEITAGLGVSLAQGALLFTIYAGAYAIGSPLLISATGAIGRRRLLLAALAMVVASALVCALTRSFEVMLAARALAAFGGGLYTPVAASVVFATVPEPRRGRALGLVFAGLQLSQAAGLPLGVVIAHQLDWPAAFLTVTGLGVLSAAGLWWTLPRRVVVPVTSLRTLLDAGRDLRALAAVSIMALHACALILCYGLIAPLVMRHGGNVGLTVGAFGAGGVVAGLMMGRVTQRLGAVRARRIAIGSQLVILPVLSLPLIGVAPLPGALLIVQALLWHLLAGGMMIPQQILLMQRNPERGAVVLGLNATMNYLGFALGSALGGLVVAGLGYDWLGVAGGAVAGLALLLSVYSERLYRRAGQGL</sequence>
<dbReference type="InterPro" id="IPR020846">
    <property type="entry name" value="MFS_dom"/>
</dbReference>
<feature type="compositionally biased region" description="Low complexity" evidence="6">
    <location>
        <begin position="32"/>
        <end position="43"/>
    </location>
</feature>
<feature type="transmembrane region" description="Helical" evidence="7">
    <location>
        <begin position="57"/>
        <end position="80"/>
    </location>
</feature>
<keyword evidence="2" id="KW-1003">Cell membrane</keyword>
<evidence type="ECO:0000256" key="6">
    <source>
        <dbReference type="SAM" id="MobiDB-lite"/>
    </source>
</evidence>
<evidence type="ECO:0000256" key="2">
    <source>
        <dbReference type="ARBA" id="ARBA00022475"/>
    </source>
</evidence>
<dbReference type="PANTHER" id="PTHR43124:SF10">
    <property type="entry name" value="PURINE EFFLUX PUMP PBUE"/>
    <property type="match status" value="1"/>
</dbReference>
<dbReference type="Gene3D" id="1.20.1250.20">
    <property type="entry name" value="MFS general substrate transporter like domains"/>
    <property type="match status" value="1"/>
</dbReference>
<feature type="transmembrane region" description="Helical" evidence="7">
    <location>
        <begin position="124"/>
        <end position="143"/>
    </location>
</feature>
<dbReference type="Proteomes" id="UP000184444">
    <property type="component" value="Unassembled WGS sequence"/>
</dbReference>
<accession>A0A1M7IV48</accession>
<dbReference type="SUPFAM" id="SSF103473">
    <property type="entry name" value="MFS general substrate transporter"/>
    <property type="match status" value="1"/>
</dbReference>
<evidence type="ECO:0000256" key="3">
    <source>
        <dbReference type="ARBA" id="ARBA00022692"/>
    </source>
</evidence>
<protein>
    <submittedName>
        <fullName evidence="9">Predicted arabinose efflux permease, MFS family</fullName>
    </submittedName>
</protein>
<feature type="transmembrane region" description="Helical" evidence="7">
    <location>
        <begin position="210"/>
        <end position="232"/>
    </location>
</feature>
<keyword evidence="10" id="KW-1185">Reference proteome</keyword>
<dbReference type="PROSITE" id="PS50850">
    <property type="entry name" value="MFS"/>
    <property type="match status" value="1"/>
</dbReference>
<dbReference type="GO" id="GO:0022857">
    <property type="term" value="F:transmembrane transporter activity"/>
    <property type="evidence" value="ECO:0007669"/>
    <property type="project" value="InterPro"/>
</dbReference>
<reference evidence="10" key="1">
    <citation type="submission" date="2016-11" db="EMBL/GenBank/DDBJ databases">
        <authorList>
            <person name="Varghese N."/>
            <person name="Submissions S."/>
        </authorList>
    </citation>
    <scope>NUCLEOTIDE SEQUENCE [LARGE SCALE GENOMIC DNA]</scope>
    <source>
        <strain evidence="10">DSM 6637</strain>
    </source>
</reference>
<dbReference type="OrthoDB" id="9788453at2"/>
<keyword evidence="5 7" id="KW-0472">Membrane</keyword>
<evidence type="ECO:0000313" key="10">
    <source>
        <dbReference type="Proteomes" id="UP000184444"/>
    </source>
</evidence>
<dbReference type="AlphaFoldDB" id="A0A1M7IV48"/>
<comment type="subcellular location">
    <subcellularLocation>
        <location evidence="1">Cell membrane</location>
        <topology evidence="1">Multi-pass membrane protein</topology>
    </subcellularLocation>
</comment>
<evidence type="ECO:0000259" key="8">
    <source>
        <dbReference type="PROSITE" id="PS50850"/>
    </source>
</evidence>
<feature type="transmembrane region" description="Helical" evidence="7">
    <location>
        <begin position="149"/>
        <end position="171"/>
    </location>
</feature>
<evidence type="ECO:0000256" key="1">
    <source>
        <dbReference type="ARBA" id="ARBA00004651"/>
    </source>
</evidence>
<dbReference type="GO" id="GO:0005886">
    <property type="term" value="C:plasma membrane"/>
    <property type="evidence" value="ECO:0007669"/>
    <property type="project" value="UniProtKB-SubCell"/>
</dbReference>
<feature type="transmembrane region" description="Helical" evidence="7">
    <location>
        <begin position="320"/>
        <end position="340"/>
    </location>
</feature>
<feature type="transmembrane region" description="Helical" evidence="7">
    <location>
        <begin position="183"/>
        <end position="204"/>
    </location>
</feature>
<feature type="transmembrane region" description="Helical" evidence="7">
    <location>
        <begin position="346"/>
        <end position="369"/>
    </location>
</feature>
<keyword evidence="4 7" id="KW-1133">Transmembrane helix</keyword>
<proteinExistence type="predicted"/>
<feature type="transmembrane region" description="Helical" evidence="7">
    <location>
        <begin position="253"/>
        <end position="276"/>
    </location>
</feature>
<dbReference type="Pfam" id="PF07690">
    <property type="entry name" value="MFS_1"/>
    <property type="match status" value="1"/>
</dbReference>
<dbReference type="InterPro" id="IPR050189">
    <property type="entry name" value="MFS_Efflux_Transporters"/>
</dbReference>
<feature type="transmembrane region" description="Helical" evidence="7">
    <location>
        <begin position="410"/>
        <end position="428"/>
    </location>
</feature>